<reference evidence="5 6" key="1">
    <citation type="submission" date="2014-02" db="EMBL/GenBank/DDBJ databases">
        <title>The genome sequence of Colletotrichum nymphaeae SA-01.</title>
        <authorList>
            <person name="Baroncelli R."/>
            <person name="Thon M.R."/>
        </authorList>
    </citation>
    <scope>NUCLEOTIDE SEQUENCE [LARGE SCALE GENOMIC DNA]</scope>
    <source>
        <strain evidence="5 6">SA-01</strain>
    </source>
</reference>
<protein>
    <submittedName>
        <fullName evidence="5">Galactoside O-acetyltransferase</fullName>
    </submittedName>
</protein>
<comment type="similarity">
    <text evidence="1">Belongs to the transferase hexapeptide repeat family.</text>
</comment>
<name>A0A135SE02_9PEZI</name>
<feature type="domain" description="Maltose/galactoside acetyltransferase" evidence="4">
    <location>
        <begin position="20"/>
        <end position="70"/>
    </location>
</feature>
<dbReference type="Gene3D" id="2.160.10.10">
    <property type="entry name" value="Hexapeptide repeat proteins"/>
    <property type="match status" value="1"/>
</dbReference>
<dbReference type="GO" id="GO:0008374">
    <property type="term" value="F:O-acyltransferase activity"/>
    <property type="evidence" value="ECO:0007669"/>
    <property type="project" value="TreeGrafter"/>
</dbReference>
<feature type="region of interest" description="Disordered" evidence="3">
    <location>
        <begin position="234"/>
        <end position="257"/>
    </location>
</feature>
<evidence type="ECO:0000313" key="6">
    <source>
        <dbReference type="Proteomes" id="UP000070054"/>
    </source>
</evidence>
<dbReference type="AlphaFoldDB" id="A0A135SE02"/>
<dbReference type="SMART" id="SM01266">
    <property type="entry name" value="Mac"/>
    <property type="match status" value="1"/>
</dbReference>
<dbReference type="PANTHER" id="PTHR23416:SF54">
    <property type="entry name" value="ACETYLTRANSFERASE, CYSE_LACA_LPXA_NODL FAMILY (AFU_ORTHOLOGUE AFUA_2G08430)-RELATED"/>
    <property type="match status" value="1"/>
</dbReference>
<proteinExistence type="inferred from homology"/>
<evidence type="ECO:0000256" key="1">
    <source>
        <dbReference type="ARBA" id="ARBA00007274"/>
    </source>
</evidence>
<keyword evidence="6" id="KW-1185">Reference proteome</keyword>
<evidence type="ECO:0000259" key="4">
    <source>
        <dbReference type="SMART" id="SM01266"/>
    </source>
</evidence>
<accession>A0A135SE02</accession>
<dbReference type="Proteomes" id="UP000070054">
    <property type="component" value="Unassembled WGS sequence"/>
</dbReference>
<dbReference type="PROSITE" id="PS00101">
    <property type="entry name" value="HEXAPEP_TRANSFERASES"/>
    <property type="match status" value="1"/>
</dbReference>
<dbReference type="InterPro" id="IPR011004">
    <property type="entry name" value="Trimer_LpxA-like_sf"/>
</dbReference>
<dbReference type="OrthoDB" id="25818at2759"/>
<feature type="region of interest" description="Disordered" evidence="3">
    <location>
        <begin position="159"/>
        <end position="178"/>
    </location>
</feature>
<dbReference type="CDD" id="cd03357">
    <property type="entry name" value="LbH_MAT_GAT"/>
    <property type="match status" value="1"/>
</dbReference>
<sequence length="257" mass="28497">MLILQDVAMDIRTIDKEENRRRMRNGELYWAFTPDLIADRKRCKAACDKLNNAGDVSRRTLVGMWKDINRDTIPLPPPRLRHHEDDALLEDYPWIDTPIKMDYGYNVKLGENVYVNSNSTWIDTCLITVGDRTLIGPNCSSQPATRELPKLTSRKVYSGTHPLEPRLRNGTRGPESGKPITIGEDCWLGGNVIVLPGITIGKGVTVGAGSVVTKDVPDFVCVAGNPARVIKTVEQSQPTTTKPSDEVSNRIVPSSTM</sequence>
<dbReference type="GO" id="GO:0016407">
    <property type="term" value="F:acetyltransferase activity"/>
    <property type="evidence" value="ECO:0007669"/>
    <property type="project" value="InterPro"/>
</dbReference>
<evidence type="ECO:0000256" key="2">
    <source>
        <dbReference type="ARBA" id="ARBA00022679"/>
    </source>
</evidence>
<keyword evidence="2 5" id="KW-0808">Transferase</keyword>
<gene>
    <name evidence="5" type="ORF">CNYM01_10950</name>
</gene>
<comment type="caution">
    <text evidence="5">The sequence shown here is derived from an EMBL/GenBank/DDBJ whole genome shotgun (WGS) entry which is preliminary data.</text>
</comment>
<dbReference type="PANTHER" id="PTHR23416">
    <property type="entry name" value="SIALIC ACID SYNTHASE-RELATED"/>
    <property type="match status" value="1"/>
</dbReference>
<dbReference type="InterPro" id="IPR051159">
    <property type="entry name" value="Hexapeptide_acetyltransf"/>
</dbReference>
<organism evidence="5 6">
    <name type="scientific">Colletotrichum nymphaeae SA-01</name>
    <dbReference type="NCBI Taxonomy" id="1460502"/>
    <lineage>
        <taxon>Eukaryota</taxon>
        <taxon>Fungi</taxon>
        <taxon>Dikarya</taxon>
        <taxon>Ascomycota</taxon>
        <taxon>Pezizomycotina</taxon>
        <taxon>Sordariomycetes</taxon>
        <taxon>Hypocreomycetidae</taxon>
        <taxon>Glomerellales</taxon>
        <taxon>Glomerellaceae</taxon>
        <taxon>Colletotrichum</taxon>
        <taxon>Colletotrichum acutatum species complex</taxon>
    </lineage>
</organism>
<evidence type="ECO:0000313" key="5">
    <source>
        <dbReference type="EMBL" id="KXH34071.1"/>
    </source>
</evidence>
<dbReference type="Pfam" id="PF12464">
    <property type="entry name" value="Mac"/>
    <property type="match status" value="1"/>
</dbReference>
<dbReference type="InterPro" id="IPR018357">
    <property type="entry name" value="Hexapep_transf_CS"/>
</dbReference>
<evidence type="ECO:0000256" key="3">
    <source>
        <dbReference type="SAM" id="MobiDB-lite"/>
    </source>
</evidence>
<dbReference type="InterPro" id="IPR001451">
    <property type="entry name" value="Hexapep"/>
</dbReference>
<dbReference type="InterPro" id="IPR024688">
    <property type="entry name" value="Mac_dom"/>
</dbReference>
<dbReference type="SUPFAM" id="SSF51161">
    <property type="entry name" value="Trimeric LpxA-like enzymes"/>
    <property type="match status" value="1"/>
</dbReference>
<dbReference type="EMBL" id="JEMN01001536">
    <property type="protein sequence ID" value="KXH34071.1"/>
    <property type="molecule type" value="Genomic_DNA"/>
</dbReference>
<dbReference type="Pfam" id="PF14602">
    <property type="entry name" value="Hexapep_2"/>
    <property type="match status" value="1"/>
</dbReference>